<dbReference type="InterPro" id="IPR050832">
    <property type="entry name" value="Bact_Acetyltransf"/>
</dbReference>
<keyword evidence="1" id="KW-0808">Transferase</keyword>
<protein>
    <submittedName>
        <fullName evidence="4">GNAT family N-acetyltransferase</fullName>
    </submittedName>
</protein>
<dbReference type="SUPFAM" id="SSF55729">
    <property type="entry name" value="Acyl-CoA N-acyltransferases (Nat)"/>
    <property type="match status" value="2"/>
</dbReference>
<name>A0ABQ2H080_9DEIO</name>
<keyword evidence="2" id="KW-0012">Acyltransferase</keyword>
<reference evidence="5" key="1">
    <citation type="journal article" date="2019" name="Int. J. Syst. Evol. Microbiol.">
        <title>The Global Catalogue of Microorganisms (GCM) 10K type strain sequencing project: providing services to taxonomists for standard genome sequencing and annotation.</title>
        <authorList>
            <consortium name="The Broad Institute Genomics Platform"/>
            <consortium name="The Broad Institute Genome Sequencing Center for Infectious Disease"/>
            <person name="Wu L."/>
            <person name="Ma J."/>
        </authorList>
    </citation>
    <scope>NUCLEOTIDE SEQUENCE [LARGE SCALE GENOMIC DNA]</scope>
    <source>
        <strain evidence="5">JCM 15443</strain>
    </source>
</reference>
<evidence type="ECO:0000256" key="2">
    <source>
        <dbReference type="ARBA" id="ARBA00023315"/>
    </source>
</evidence>
<dbReference type="Pfam" id="PF00583">
    <property type="entry name" value="Acetyltransf_1"/>
    <property type="match status" value="2"/>
</dbReference>
<feature type="domain" description="N-acetyltransferase" evidence="3">
    <location>
        <begin position="167"/>
        <end position="315"/>
    </location>
</feature>
<dbReference type="PANTHER" id="PTHR43877:SF1">
    <property type="entry name" value="ACETYLTRANSFERASE"/>
    <property type="match status" value="1"/>
</dbReference>
<dbReference type="PANTHER" id="PTHR43877">
    <property type="entry name" value="AMINOALKYLPHOSPHONATE N-ACETYLTRANSFERASE-RELATED-RELATED"/>
    <property type="match status" value="1"/>
</dbReference>
<dbReference type="InterPro" id="IPR016181">
    <property type="entry name" value="Acyl_CoA_acyltransferase"/>
</dbReference>
<sequence>MCAVQSFGPRHAPGWVALSNALLNRQVTAGALLDEDARRDPTQLSRRWVVLDRGDGGGVVGTAHLYFFPFDPPGCLHASVLVHPAHRGRGVGRALWRTLEAEARQHNGARLAATVADNDAASLAWARRRGFAPQFHRFTSKLDLHTFDAAAFQADVERAAAQGVDFADLHGADGPTLDRYVNFVADRLTETPDLAGHPRWPLEQVREILRLDHAPRPEWLVLAVGPDGQWLGTTAMVAVASGTVAYNELTAVAPGARGRGLALLLKLQAIRRAREAGFPVMRTNNHSANTPMLAVNRRLGFAPLPGQYTLVRPAPDSGRARVCPQTFRATPSGRQS</sequence>
<dbReference type="InterPro" id="IPR000182">
    <property type="entry name" value="GNAT_dom"/>
</dbReference>
<feature type="domain" description="N-acetyltransferase" evidence="3">
    <location>
        <begin position="2"/>
        <end position="153"/>
    </location>
</feature>
<proteinExistence type="predicted"/>
<evidence type="ECO:0000313" key="5">
    <source>
        <dbReference type="Proteomes" id="UP000661918"/>
    </source>
</evidence>
<keyword evidence="5" id="KW-1185">Reference proteome</keyword>
<organism evidence="4 5">
    <name type="scientific">Deinococcus aerophilus</name>
    <dbReference type="NCBI Taxonomy" id="522488"/>
    <lineage>
        <taxon>Bacteria</taxon>
        <taxon>Thermotogati</taxon>
        <taxon>Deinococcota</taxon>
        <taxon>Deinococci</taxon>
        <taxon>Deinococcales</taxon>
        <taxon>Deinococcaceae</taxon>
        <taxon>Deinococcus</taxon>
    </lineage>
</organism>
<accession>A0ABQ2H080</accession>
<dbReference type="CDD" id="cd04301">
    <property type="entry name" value="NAT_SF"/>
    <property type="match status" value="1"/>
</dbReference>
<evidence type="ECO:0000256" key="1">
    <source>
        <dbReference type="ARBA" id="ARBA00022679"/>
    </source>
</evidence>
<evidence type="ECO:0000313" key="4">
    <source>
        <dbReference type="EMBL" id="GGM20824.1"/>
    </source>
</evidence>
<dbReference type="EMBL" id="BMOM01000044">
    <property type="protein sequence ID" value="GGM20824.1"/>
    <property type="molecule type" value="Genomic_DNA"/>
</dbReference>
<gene>
    <name evidence="4" type="ORF">GCM10010841_31070</name>
</gene>
<dbReference type="Proteomes" id="UP000661918">
    <property type="component" value="Unassembled WGS sequence"/>
</dbReference>
<dbReference type="PROSITE" id="PS51186">
    <property type="entry name" value="GNAT"/>
    <property type="match status" value="2"/>
</dbReference>
<evidence type="ECO:0000259" key="3">
    <source>
        <dbReference type="PROSITE" id="PS51186"/>
    </source>
</evidence>
<comment type="caution">
    <text evidence="4">The sequence shown here is derived from an EMBL/GenBank/DDBJ whole genome shotgun (WGS) entry which is preliminary data.</text>
</comment>
<dbReference type="Gene3D" id="3.40.630.30">
    <property type="match status" value="1"/>
</dbReference>